<dbReference type="PANTHER" id="PTHR45835">
    <property type="entry name" value="YALI0A06105P"/>
    <property type="match status" value="1"/>
</dbReference>
<comment type="caution">
    <text evidence="5">The sequence shown here is derived from an EMBL/GenBank/DDBJ whole genome shotgun (WGS) entry which is preliminary data.</text>
</comment>
<name>A0AAD5VHJ0_9AGAR</name>
<feature type="domain" description="Chromo" evidence="3">
    <location>
        <begin position="305"/>
        <end position="369"/>
    </location>
</feature>
<dbReference type="Pfam" id="PF00665">
    <property type="entry name" value="rve"/>
    <property type="match status" value="1"/>
</dbReference>
<dbReference type="PROSITE" id="PS50994">
    <property type="entry name" value="INTEGRASE"/>
    <property type="match status" value="1"/>
</dbReference>
<dbReference type="Pfam" id="PF00385">
    <property type="entry name" value="Chromo"/>
    <property type="match status" value="1"/>
</dbReference>
<dbReference type="GO" id="GO:0003723">
    <property type="term" value="F:RNA binding"/>
    <property type="evidence" value="ECO:0007669"/>
    <property type="project" value="UniProtKB-KW"/>
</dbReference>
<evidence type="ECO:0000256" key="1">
    <source>
        <dbReference type="ARBA" id="ARBA00022884"/>
    </source>
</evidence>
<dbReference type="SUPFAM" id="SSF53098">
    <property type="entry name" value="Ribonuclease H-like"/>
    <property type="match status" value="1"/>
</dbReference>
<evidence type="ECO:0000313" key="5">
    <source>
        <dbReference type="EMBL" id="KAJ3560474.1"/>
    </source>
</evidence>
<dbReference type="PROSITE" id="PS50013">
    <property type="entry name" value="CHROMO_2"/>
    <property type="match status" value="1"/>
</dbReference>
<reference evidence="5" key="1">
    <citation type="submission" date="2022-07" db="EMBL/GenBank/DDBJ databases">
        <title>Genome Sequence of Leucocoprinus birnbaumii.</title>
        <authorList>
            <person name="Buettner E."/>
        </authorList>
    </citation>
    <scope>NUCLEOTIDE SEQUENCE</scope>
    <source>
        <strain evidence="5">VT141</strain>
    </source>
</reference>
<dbReference type="GO" id="GO:0006338">
    <property type="term" value="P:chromatin remodeling"/>
    <property type="evidence" value="ECO:0007669"/>
    <property type="project" value="UniProtKB-ARBA"/>
</dbReference>
<feature type="region of interest" description="Disordered" evidence="2">
    <location>
        <begin position="280"/>
        <end position="301"/>
    </location>
</feature>
<dbReference type="CDD" id="cd00024">
    <property type="entry name" value="CD_CSD"/>
    <property type="match status" value="1"/>
</dbReference>
<dbReference type="InterPro" id="IPR036397">
    <property type="entry name" value="RNaseH_sf"/>
</dbReference>
<evidence type="ECO:0000256" key="2">
    <source>
        <dbReference type="SAM" id="MobiDB-lite"/>
    </source>
</evidence>
<evidence type="ECO:0000313" key="6">
    <source>
        <dbReference type="Proteomes" id="UP001213000"/>
    </source>
</evidence>
<keyword evidence="1" id="KW-0694">RNA-binding</keyword>
<dbReference type="Gene3D" id="3.30.420.10">
    <property type="entry name" value="Ribonuclease H-like superfamily/Ribonuclease H"/>
    <property type="match status" value="1"/>
</dbReference>
<organism evidence="5 6">
    <name type="scientific">Leucocoprinus birnbaumii</name>
    <dbReference type="NCBI Taxonomy" id="56174"/>
    <lineage>
        <taxon>Eukaryota</taxon>
        <taxon>Fungi</taxon>
        <taxon>Dikarya</taxon>
        <taxon>Basidiomycota</taxon>
        <taxon>Agaricomycotina</taxon>
        <taxon>Agaricomycetes</taxon>
        <taxon>Agaricomycetidae</taxon>
        <taxon>Agaricales</taxon>
        <taxon>Agaricineae</taxon>
        <taxon>Agaricaceae</taxon>
        <taxon>Leucocoprinus</taxon>
    </lineage>
</organism>
<dbReference type="InterPro" id="IPR056924">
    <property type="entry name" value="SH3_Tf2-1"/>
</dbReference>
<dbReference type="PANTHER" id="PTHR45835:SF99">
    <property type="entry name" value="CHROMO DOMAIN-CONTAINING PROTEIN-RELATED"/>
    <property type="match status" value="1"/>
</dbReference>
<dbReference type="InterPro" id="IPR023780">
    <property type="entry name" value="Chromo_domain"/>
</dbReference>
<dbReference type="GO" id="GO:0015074">
    <property type="term" value="P:DNA integration"/>
    <property type="evidence" value="ECO:0007669"/>
    <property type="project" value="InterPro"/>
</dbReference>
<accession>A0AAD5VHJ0</accession>
<dbReference type="Proteomes" id="UP001213000">
    <property type="component" value="Unassembled WGS sequence"/>
</dbReference>
<dbReference type="InterPro" id="IPR016197">
    <property type="entry name" value="Chromo-like_dom_sf"/>
</dbReference>
<dbReference type="InterPro" id="IPR012337">
    <property type="entry name" value="RNaseH-like_sf"/>
</dbReference>
<dbReference type="EMBL" id="JANIEX010001165">
    <property type="protein sequence ID" value="KAJ3560474.1"/>
    <property type="molecule type" value="Genomic_DNA"/>
</dbReference>
<dbReference type="AlphaFoldDB" id="A0AAD5VHJ0"/>
<dbReference type="InterPro" id="IPR000953">
    <property type="entry name" value="Chromo/chromo_shadow_dom"/>
</dbReference>
<evidence type="ECO:0000259" key="4">
    <source>
        <dbReference type="PROSITE" id="PS50994"/>
    </source>
</evidence>
<dbReference type="FunFam" id="3.30.420.10:FF:000032">
    <property type="entry name" value="Retrovirus-related Pol polyprotein from transposon 297-like Protein"/>
    <property type="match status" value="1"/>
</dbReference>
<sequence>MRSKSQRHKPYGNLKQLPIPERPWNSISMDFIEKLPTSSGFDTILVVVDRLSKQAIFIPTHDTITSAELARLFVIHVFSKHGVPAHVTSDRGSEFVSHFFRSLGTALDMRLHFTSGYHLEGDGQTERTNQTLEQYLRIYCNYQQDNWSELLPLAEFAYNNAPSATTGISPFFANKGYHPNISVFPERDIASARAREFAVDLQELQDTLKAEIATAQQRYQRSADSRRTPAPNFQVGHKLSEKYLGPYEIIAQPGSHSFTIRLPDSMRAVHPVFHVSMLEPSTPNSFPDRSEPPPAPVDIDGEPEYEISRIVDSKIDRRRACKLLYKVIWLGYEDTNEESEWLPATELEHAKELVSDFHRAYPHKPGPLPLP</sequence>
<protein>
    <submittedName>
        <fullName evidence="5">Uncharacterized protein</fullName>
    </submittedName>
</protein>
<dbReference type="GO" id="GO:0005634">
    <property type="term" value="C:nucleus"/>
    <property type="evidence" value="ECO:0007669"/>
    <property type="project" value="UniProtKB-ARBA"/>
</dbReference>
<dbReference type="SUPFAM" id="SSF54160">
    <property type="entry name" value="Chromo domain-like"/>
    <property type="match status" value="1"/>
</dbReference>
<evidence type="ECO:0000259" key="3">
    <source>
        <dbReference type="PROSITE" id="PS50013"/>
    </source>
</evidence>
<feature type="domain" description="Integrase catalytic" evidence="4">
    <location>
        <begin position="19"/>
        <end position="178"/>
    </location>
</feature>
<proteinExistence type="predicted"/>
<keyword evidence="6" id="KW-1185">Reference proteome</keyword>
<dbReference type="InterPro" id="IPR001584">
    <property type="entry name" value="Integrase_cat-core"/>
</dbReference>
<dbReference type="Gene3D" id="2.40.50.40">
    <property type="match status" value="1"/>
</dbReference>
<gene>
    <name evidence="5" type="ORF">NP233_g10815</name>
</gene>
<dbReference type="Pfam" id="PF24626">
    <property type="entry name" value="SH3_Tf2-1"/>
    <property type="match status" value="1"/>
</dbReference>